<dbReference type="PANTHER" id="PTHR12110">
    <property type="entry name" value="HYDROXYPYRUVATE ISOMERASE"/>
    <property type="match status" value="1"/>
</dbReference>
<keyword evidence="3" id="KW-1185">Reference proteome</keyword>
<dbReference type="RefSeq" id="WP_075003905.1">
    <property type="nucleotide sequence ID" value="NZ_FOAZ01000006.1"/>
</dbReference>
<dbReference type="EMBL" id="FOAZ01000006">
    <property type="protein sequence ID" value="SEL21044.1"/>
    <property type="molecule type" value="Genomic_DNA"/>
</dbReference>
<dbReference type="InterPro" id="IPR050312">
    <property type="entry name" value="IolE/XylAMocC-like"/>
</dbReference>
<dbReference type="InterPro" id="IPR036237">
    <property type="entry name" value="Xyl_isomerase-like_sf"/>
</dbReference>
<dbReference type="AlphaFoldDB" id="A0A1H7NC69"/>
<name>A0A1H7NC69_STRJI</name>
<dbReference type="GO" id="GO:0016853">
    <property type="term" value="F:isomerase activity"/>
    <property type="evidence" value="ECO:0007669"/>
    <property type="project" value="UniProtKB-KW"/>
</dbReference>
<dbReference type="Proteomes" id="UP000183015">
    <property type="component" value="Unassembled WGS sequence"/>
</dbReference>
<evidence type="ECO:0000313" key="3">
    <source>
        <dbReference type="Proteomes" id="UP000183015"/>
    </source>
</evidence>
<organism evidence="2 3">
    <name type="scientific">Streptacidiphilus jiangxiensis</name>
    <dbReference type="NCBI Taxonomy" id="235985"/>
    <lineage>
        <taxon>Bacteria</taxon>
        <taxon>Bacillati</taxon>
        <taxon>Actinomycetota</taxon>
        <taxon>Actinomycetes</taxon>
        <taxon>Kitasatosporales</taxon>
        <taxon>Streptomycetaceae</taxon>
        <taxon>Streptacidiphilus</taxon>
    </lineage>
</organism>
<proteinExistence type="predicted"/>
<keyword evidence="2" id="KW-0413">Isomerase</keyword>
<gene>
    <name evidence="2" type="ORF">SAMN05414137_106311</name>
</gene>
<accession>A0A1H7NC69</accession>
<dbReference type="SUPFAM" id="SSF51658">
    <property type="entry name" value="Xylose isomerase-like"/>
    <property type="match status" value="1"/>
</dbReference>
<dbReference type="Pfam" id="PF01261">
    <property type="entry name" value="AP_endonuc_2"/>
    <property type="match status" value="1"/>
</dbReference>
<feature type="domain" description="Xylose isomerase-like TIM barrel" evidence="1">
    <location>
        <begin position="19"/>
        <end position="241"/>
    </location>
</feature>
<dbReference type="InterPro" id="IPR013022">
    <property type="entry name" value="Xyl_isomerase-like_TIM-brl"/>
</dbReference>
<evidence type="ECO:0000313" key="2">
    <source>
        <dbReference type="EMBL" id="SEL21044.1"/>
    </source>
</evidence>
<evidence type="ECO:0000259" key="1">
    <source>
        <dbReference type="Pfam" id="PF01261"/>
    </source>
</evidence>
<sequence length="265" mass="27664">MRLAFSTLGLPGAPLDDVLRLAADHGWQGLELRCAPGEPVHPELSPDERRRTAAALARAGIVPLALADYTGVAAPGDDAGIVRELVDRLRLAADLGARHLRVFPRGGDGPVAEADARAARRLAAAAATAEELAVRILVETHDSHRSGRDVARLLARPELAGHPAVGALWDLLHTRLAGEPVAVTAAALAPYLGYAQVKDVAGPDELTPLPLGAGVLPIGACVRALPADAWVSWEYEAPWYPDAAAFAPLLASGAVHLRGLAAETR</sequence>
<dbReference type="STRING" id="235985.SAMN05414137_106311"/>
<dbReference type="eggNOG" id="COG1082">
    <property type="taxonomic scope" value="Bacteria"/>
</dbReference>
<dbReference type="Gene3D" id="3.20.20.150">
    <property type="entry name" value="Divalent-metal-dependent TIM barrel enzymes"/>
    <property type="match status" value="1"/>
</dbReference>
<dbReference type="OrthoDB" id="9815124at2"/>
<protein>
    <submittedName>
        <fullName evidence="2">Sugar phosphate isomerase/epimerase</fullName>
    </submittedName>
</protein>
<reference evidence="3" key="1">
    <citation type="submission" date="2016-10" db="EMBL/GenBank/DDBJ databases">
        <authorList>
            <person name="Varghese N."/>
        </authorList>
    </citation>
    <scope>NUCLEOTIDE SEQUENCE [LARGE SCALE GENOMIC DNA]</scope>
    <source>
        <strain evidence="3">DSM 45096 / BCRC 16803 / CGMCC 4.1857 / CIP 109030 / JCM 12277 / KCTC 19219 / NBRC 100920 / 33214</strain>
    </source>
</reference>